<feature type="domain" description="HTH tetR-type" evidence="3">
    <location>
        <begin position="1"/>
        <end position="50"/>
    </location>
</feature>
<dbReference type="Pfam" id="PF00440">
    <property type="entry name" value="TetR_N"/>
    <property type="match status" value="1"/>
</dbReference>
<feature type="DNA-binding region" description="H-T-H motif" evidence="2">
    <location>
        <begin position="13"/>
        <end position="32"/>
    </location>
</feature>
<proteinExistence type="predicted"/>
<dbReference type="Gene3D" id="1.10.357.10">
    <property type="entry name" value="Tetracycline Repressor, domain 2"/>
    <property type="match status" value="1"/>
</dbReference>
<protein>
    <submittedName>
        <fullName evidence="4">AcrR family transcriptional regulator</fullName>
    </submittedName>
</protein>
<dbReference type="PANTHER" id="PTHR30328">
    <property type="entry name" value="TRANSCRIPTIONAL REPRESSOR"/>
    <property type="match status" value="1"/>
</dbReference>
<dbReference type="PROSITE" id="PS50977">
    <property type="entry name" value="HTH_TETR_2"/>
    <property type="match status" value="1"/>
</dbReference>
<dbReference type="SUPFAM" id="SSF46689">
    <property type="entry name" value="Homeodomain-like"/>
    <property type="match status" value="1"/>
</dbReference>
<dbReference type="EMBL" id="QGDT01000016">
    <property type="protein sequence ID" value="PWJ54747.1"/>
    <property type="molecule type" value="Genomic_DNA"/>
</dbReference>
<organism evidence="4 5">
    <name type="scientific">Dyadobacter jejuensis</name>
    <dbReference type="NCBI Taxonomy" id="1082580"/>
    <lineage>
        <taxon>Bacteria</taxon>
        <taxon>Pseudomonadati</taxon>
        <taxon>Bacteroidota</taxon>
        <taxon>Cytophagia</taxon>
        <taxon>Cytophagales</taxon>
        <taxon>Spirosomataceae</taxon>
        <taxon>Dyadobacter</taxon>
    </lineage>
</organism>
<dbReference type="AlphaFoldDB" id="A0A316AX23"/>
<evidence type="ECO:0000259" key="3">
    <source>
        <dbReference type="PROSITE" id="PS50977"/>
    </source>
</evidence>
<comment type="caution">
    <text evidence="4">The sequence shown here is derived from an EMBL/GenBank/DDBJ whole genome shotgun (WGS) entry which is preliminary data.</text>
</comment>
<dbReference type="SUPFAM" id="SSF48498">
    <property type="entry name" value="Tetracyclin repressor-like, C-terminal domain"/>
    <property type="match status" value="1"/>
</dbReference>
<evidence type="ECO:0000256" key="1">
    <source>
        <dbReference type="ARBA" id="ARBA00023125"/>
    </source>
</evidence>
<name>A0A316AX23_9BACT</name>
<evidence type="ECO:0000256" key="2">
    <source>
        <dbReference type="PROSITE-ProRule" id="PRU00335"/>
    </source>
</evidence>
<keyword evidence="1 2" id="KW-0238">DNA-binding</keyword>
<dbReference type="PROSITE" id="PS01081">
    <property type="entry name" value="HTH_TETR_1"/>
    <property type="match status" value="1"/>
</dbReference>
<dbReference type="InterPro" id="IPR050109">
    <property type="entry name" value="HTH-type_TetR-like_transc_reg"/>
</dbReference>
<dbReference type="InterPro" id="IPR001647">
    <property type="entry name" value="HTH_TetR"/>
</dbReference>
<gene>
    <name evidence="4" type="ORF">CLV98_11633</name>
</gene>
<dbReference type="InterPro" id="IPR009057">
    <property type="entry name" value="Homeodomain-like_sf"/>
</dbReference>
<dbReference type="GO" id="GO:0003677">
    <property type="term" value="F:DNA binding"/>
    <property type="evidence" value="ECO:0007669"/>
    <property type="project" value="UniProtKB-UniRule"/>
</dbReference>
<dbReference type="InterPro" id="IPR023772">
    <property type="entry name" value="DNA-bd_HTH_TetR-type_CS"/>
</dbReference>
<sequence>MNLFWRYGIKSVTMDDIAKDLGISKRTIYQHFKDKNEIVEKVIKSKLNDEECQMQELEENSLNPIDEIVNISTHIRESLGSMNPSVLFDLKKYHPEGWALFREFKKSMVIQSVRDNLIKGQQAGLFRLDIDVEVLSRLRIEQIEMAFDPSIFAFGQFDIVEVQIQFLDHFVRGILSPEGFNYYNQLPSTATQSNTHEK</sequence>
<dbReference type="Gene3D" id="1.10.10.60">
    <property type="entry name" value="Homeodomain-like"/>
    <property type="match status" value="1"/>
</dbReference>
<accession>A0A316AX23</accession>
<keyword evidence="5" id="KW-1185">Reference proteome</keyword>
<evidence type="ECO:0000313" key="4">
    <source>
        <dbReference type="EMBL" id="PWJ54747.1"/>
    </source>
</evidence>
<dbReference type="PANTHER" id="PTHR30328:SF54">
    <property type="entry name" value="HTH-TYPE TRANSCRIPTIONAL REPRESSOR SCO4008"/>
    <property type="match status" value="1"/>
</dbReference>
<reference evidence="4 5" key="1">
    <citation type="submission" date="2018-03" db="EMBL/GenBank/DDBJ databases">
        <title>Genomic Encyclopedia of Archaeal and Bacterial Type Strains, Phase II (KMG-II): from individual species to whole genera.</title>
        <authorList>
            <person name="Goeker M."/>
        </authorList>
    </citation>
    <scope>NUCLEOTIDE SEQUENCE [LARGE SCALE GENOMIC DNA]</scope>
    <source>
        <strain evidence="4 5">DSM 100346</strain>
    </source>
</reference>
<dbReference type="Proteomes" id="UP000245880">
    <property type="component" value="Unassembled WGS sequence"/>
</dbReference>
<dbReference type="InterPro" id="IPR036271">
    <property type="entry name" value="Tet_transcr_reg_TetR-rel_C_sf"/>
</dbReference>
<evidence type="ECO:0000313" key="5">
    <source>
        <dbReference type="Proteomes" id="UP000245880"/>
    </source>
</evidence>